<feature type="domain" description="C2H2-type" evidence="3">
    <location>
        <begin position="287"/>
        <end position="315"/>
    </location>
</feature>
<dbReference type="PROSITE" id="PS00028">
    <property type="entry name" value="ZINC_FINGER_C2H2_1"/>
    <property type="match status" value="2"/>
</dbReference>
<keyword evidence="5" id="KW-1185">Reference proteome</keyword>
<keyword evidence="1" id="KW-0862">Zinc</keyword>
<dbReference type="Gene3D" id="3.30.160.60">
    <property type="entry name" value="Classic Zinc Finger"/>
    <property type="match status" value="2"/>
</dbReference>
<dbReference type="SMART" id="SM00355">
    <property type="entry name" value="ZnF_C2H2"/>
    <property type="match status" value="4"/>
</dbReference>
<dbReference type="GO" id="GO:0008270">
    <property type="term" value="F:zinc ion binding"/>
    <property type="evidence" value="ECO:0007669"/>
    <property type="project" value="UniProtKB-KW"/>
</dbReference>
<keyword evidence="1" id="KW-0479">Metal-binding</keyword>
<accession>A0A0C9LUF6</accession>
<evidence type="ECO:0000256" key="1">
    <source>
        <dbReference type="PROSITE-ProRule" id="PRU00042"/>
    </source>
</evidence>
<feature type="region of interest" description="Disordered" evidence="2">
    <location>
        <begin position="127"/>
        <end position="167"/>
    </location>
</feature>
<evidence type="ECO:0000313" key="4">
    <source>
        <dbReference type="EMBL" id="GAN04940.1"/>
    </source>
</evidence>
<gene>
    <name evidence="4" type="ORF">MAM1_0077c04407</name>
</gene>
<name>A0A0C9LUF6_9FUNG</name>
<keyword evidence="1" id="KW-0863">Zinc-finger</keyword>
<dbReference type="InterPro" id="IPR036236">
    <property type="entry name" value="Znf_C2H2_sf"/>
</dbReference>
<dbReference type="SUPFAM" id="SSF57667">
    <property type="entry name" value="beta-beta-alpha zinc fingers"/>
    <property type="match status" value="1"/>
</dbReference>
<dbReference type="Proteomes" id="UP000053815">
    <property type="component" value="Unassembled WGS sequence"/>
</dbReference>
<evidence type="ECO:0000313" key="5">
    <source>
        <dbReference type="Proteomes" id="UP000053815"/>
    </source>
</evidence>
<feature type="region of interest" description="Disordered" evidence="2">
    <location>
        <begin position="193"/>
        <end position="217"/>
    </location>
</feature>
<proteinExistence type="predicted"/>
<reference evidence="4" key="1">
    <citation type="submission" date="2014-09" db="EMBL/GenBank/DDBJ databases">
        <title>Draft genome sequence of an oleaginous Mucoromycotina fungus Mucor ambiguus NBRC6742.</title>
        <authorList>
            <person name="Takeda I."/>
            <person name="Yamane N."/>
            <person name="Morita T."/>
            <person name="Tamano K."/>
            <person name="Machida M."/>
            <person name="Baker S."/>
            <person name="Koike H."/>
        </authorList>
    </citation>
    <scope>NUCLEOTIDE SEQUENCE</scope>
    <source>
        <strain evidence="4">NBRC 6742</strain>
    </source>
</reference>
<dbReference type="AlphaFoldDB" id="A0A0C9LUF6"/>
<dbReference type="PROSITE" id="PS50157">
    <property type="entry name" value="ZINC_FINGER_C2H2_2"/>
    <property type="match status" value="1"/>
</dbReference>
<dbReference type="STRING" id="91626.A0A0C9LUF6"/>
<feature type="compositionally biased region" description="Low complexity" evidence="2">
    <location>
        <begin position="193"/>
        <end position="210"/>
    </location>
</feature>
<dbReference type="InterPro" id="IPR013087">
    <property type="entry name" value="Znf_C2H2_type"/>
</dbReference>
<feature type="compositionally biased region" description="Pro residues" evidence="2">
    <location>
        <begin position="147"/>
        <end position="167"/>
    </location>
</feature>
<evidence type="ECO:0000259" key="3">
    <source>
        <dbReference type="PROSITE" id="PS50157"/>
    </source>
</evidence>
<dbReference type="OrthoDB" id="8117402at2759"/>
<protein>
    <recommendedName>
        <fullName evidence="3">C2H2-type domain-containing protein</fullName>
    </recommendedName>
</protein>
<organism evidence="4">
    <name type="scientific">Mucor ambiguus</name>
    <dbReference type="NCBI Taxonomy" id="91626"/>
    <lineage>
        <taxon>Eukaryota</taxon>
        <taxon>Fungi</taxon>
        <taxon>Fungi incertae sedis</taxon>
        <taxon>Mucoromycota</taxon>
        <taxon>Mucoromycotina</taxon>
        <taxon>Mucoromycetes</taxon>
        <taxon>Mucorales</taxon>
        <taxon>Mucorineae</taxon>
        <taxon>Mucoraceae</taxon>
        <taxon>Mucor</taxon>
    </lineage>
</organism>
<evidence type="ECO:0000256" key="2">
    <source>
        <dbReference type="SAM" id="MobiDB-lite"/>
    </source>
</evidence>
<sequence>MDKLQQFKRKKKKEIKALTATSNYMKGFHIENHYMSLTSLVEAMYPPNRCTLCDGTFASRIESNQHFKEKHRNCKSRYICMHPYCDYRSVTRGALRVHISHAHLLIQSEKPLPDSFQQEELLFSAATTTTPSPTMSRLSLEPVSMPSSPPPLLHPVPPPPPVPQLAPPPVPSLSIMSEPTIIIKNEYKSSKMLQSLSSSSSSNSSKSSSSPPNHMTASNNHKKLIIARQPAAYVVKKQPKAAFIDNLTPSPPPSPFSMYHPKKDSHSKKAILSKKAEALLNSIYPPLQCPSCKQSFPRKTNVIKHLTDAHVGQEPYRCIYPKCNHPKLYTTREGLIYHIVRVHDVQ</sequence>
<feature type="compositionally biased region" description="Low complexity" evidence="2">
    <location>
        <begin position="127"/>
        <end position="146"/>
    </location>
</feature>
<dbReference type="EMBL" id="DF836366">
    <property type="protein sequence ID" value="GAN04940.1"/>
    <property type="molecule type" value="Genomic_DNA"/>
</dbReference>